<dbReference type="InterPro" id="IPR019494">
    <property type="entry name" value="FIST_C"/>
</dbReference>
<feature type="domain" description="FIST C-domain" evidence="7">
    <location>
        <begin position="230"/>
        <end position="374"/>
    </location>
</feature>
<organism evidence="8 9">
    <name type="scientific">Nocardiopsis rhodophaea</name>
    <dbReference type="NCBI Taxonomy" id="280238"/>
    <lineage>
        <taxon>Bacteria</taxon>
        <taxon>Bacillati</taxon>
        <taxon>Actinomycetota</taxon>
        <taxon>Actinomycetes</taxon>
        <taxon>Streptosporangiales</taxon>
        <taxon>Nocardiopsidaceae</taxon>
        <taxon>Nocardiopsis</taxon>
    </lineage>
</organism>
<feature type="domain" description="FIST" evidence="6">
    <location>
        <begin position="38"/>
        <end position="229"/>
    </location>
</feature>
<dbReference type="Proteomes" id="UP001501585">
    <property type="component" value="Unassembled WGS sequence"/>
</dbReference>
<protein>
    <submittedName>
        <fullName evidence="8">FIST N-terminal domain-containing protein</fullName>
    </submittedName>
</protein>
<evidence type="ECO:0000313" key="8">
    <source>
        <dbReference type="EMBL" id="GAA2011798.1"/>
    </source>
</evidence>
<evidence type="ECO:0000256" key="5">
    <source>
        <dbReference type="ARBA" id="ARBA00023136"/>
    </source>
</evidence>
<name>A0ABP5EYK9_9ACTN</name>
<dbReference type="SMART" id="SM00897">
    <property type="entry name" value="FIST"/>
    <property type="match status" value="1"/>
</dbReference>
<keyword evidence="3" id="KW-0812">Transmembrane</keyword>
<comment type="caution">
    <text evidence="8">The sequence shown here is derived from an EMBL/GenBank/DDBJ whole genome shotgun (WGS) entry which is preliminary data.</text>
</comment>
<keyword evidence="5" id="KW-0472">Membrane</keyword>
<accession>A0ABP5EYK9</accession>
<dbReference type="InterPro" id="IPR013702">
    <property type="entry name" value="FIST_domain_N"/>
</dbReference>
<dbReference type="PIRSF" id="PIRSF018953">
    <property type="entry name" value="UCP018953"/>
    <property type="match status" value="1"/>
</dbReference>
<dbReference type="Pfam" id="PF10442">
    <property type="entry name" value="FIST_C"/>
    <property type="match status" value="1"/>
</dbReference>
<dbReference type="InterPro" id="IPR016741">
    <property type="entry name" value="UCP018953"/>
</dbReference>
<dbReference type="PANTHER" id="PTHR14939:SF5">
    <property type="entry name" value="F-BOX ONLY PROTEIN 22"/>
    <property type="match status" value="1"/>
</dbReference>
<evidence type="ECO:0000259" key="7">
    <source>
        <dbReference type="SMART" id="SM01204"/>
    </source>
</evidence>
<comment type="subcellular location">
    <subcellularLocation>
        <location evidence="1">Cell membrane</location>
        <topology evidence="1">Multi-pass membrane protein</topology>
    </subcellularLocation>
</comment>
<keyword evidence="2" id="KW-1003">Cell membrane</keyword>
<dbReference type="Pfam" id="PF08495">
    <property type="entry name" value="FIST"/>
    <property type="match status" value="1"/>
</dbReference>
<keyword evidence="4" id="KW-1133">Transmembrane helix</keyword>
<dbReference type="PANTHER" id="PTHR14939">
    <property type="entry name" value="F-BOX ONLY PROTEIN 22"/>
    <property type="match status" value="1"/>
</dbReference>
<evidence type="ECO:0000259" key="6">
    <source>
        <dbReference type="SMART" id="SM00897"/>
    </source>
</evidence>
<reference evidence="9" key="1">
    <citation type="journal article" date="2019" name="Int. J. Syst. Evol. Microbiol.">
        <title>The Global Catalogue of Microorganisms (GCM) 10K type strain sequencing project: providing services to taxonomists for standard genome sequencing and annotation.</title>
        <authorList>
            <consortium name="The Broad Institute Genomics Platform"/>
            <consortium name="The Broad Institute Genome Sequencing Center for Infectious Disease"/>
            <person name="Wu L."/>
            <person name="Ma J."/>
        </authorList>
    </citation>
    <scope>NUCLEOTIDE SEQUENCE [LARGE SCALE GENOMIC DNA]</scope>
    <source>
        <strain evidence="9">JCM 15313</strain>
    </source>
</reference>
<keyword evidence="9" id="KW-1185">Reference proteome</keyword>
<dbReference type="SMART" id="SM01204">
    <property type="entry name" value="FIST_C"/>
    <property type="match status" value="1"/>
</dbReference>
<evidence type="ECO:0000256" key="4">
    <source>
        <dbReference type="ARBA" id="ARBA00022989"/>
    </source>
</evidence>
<proteinExistence type="predicted"/>
<sequence length="392" mass="40573">MWGGGRVARFGDALATGADLVSAAERAVLAAVRPLEGPADLICFWTSGADPEEVVLAGERVMALADGAVTIGCTSGGVIGGGRGVEDQGAVSVWAARMPSVTITPFRLDTVPDGDHLAVVGMHEPTPVDQAALLLVDPYEFPTQAFVERSTDALGGLPFVGGLASGAQGPESVRLFADGEVADCGAVGLMLGGSGIVGTMVSQGCRPVGPAMAVTKSDGNMILELAGAPAYERLENLINALPPEEQELAAQGLHIGIAMDEYADRHERGDFLVRSVVAADPELGAITIGDMVEIGQTVRFQVRDRDTAGADLRERLRMFDEDTGGRSAAALLFSCNGRGSTLFSSADHDVRMVRQALGIDAVSGFFAAGEIGPVAGRNHLHGFTACLLSFEA</sequence>
<evidence type="ECO:0000256" key="2">
    <source>
        <dbReference type="ARBA" id="ARBA00022475"/>
    </source>
</evidence>
<evidence type="ECO:0000313" key="9">
    <source>
        <dbReference type="Proteomes" id="UP001501585"/>
    </source>
</evidence>
<dbReference type="EMBL" id="BAAAPC010000023">
    <property type="protein sequence ID" value="GAA2011798.1"/>
    <property type="molecule type" value="Genomic_DNA"/>
</dbReference>
<gene>
    <name evidence="8" type="ORF">GCM10009799_45070</name>
</gene>
<evidence type="ECO:0000256" key="1">
    <source>
        <dbReference type="ARBA" id="ARBA00004651"/>
    </source>
</evidence>
<evidence type="ECO:0000256" key="3">
    <source>
        <dbReference type="ARBA" id="ARBA00022692"/>
    </source>
</evidence>